<feature type="non-terminal residue" evidence="3">
    <location>
        <position position="1"/>
    </location>
</feature>
<accession>A0ABD2Z9D0</accession>
<evidence type="ECO:0000256" key="1">
    <source>
        <dbReference type="SAM" id="MobiDB-lite"/>
    </source>
</evidence>
<comment type="caution">
    <text evidence="3">The sequence shown here is derived from an EMBL/GenBank/DDBJ whole genome shotgun (WGS) entry which is preliminary data.</text>
</comment>
<dbReference type="AlphaFoldDB" id="A0ABD2Z9D0"/>
<evidence type="ECO:0000313" key="4">
    <source>
        <dbReference type="Proteomes" id="UP001630127"/>
    </source>
</evidence>
<feature type="region of interest" description="Disordered" evidence="1">
    <location>
        <begin position="1"/>
        <end position="33"/>
    </location>
</feature>
<dbReference type="PANTHER" id="PTHR45749">
    <property type="match status" value="1"/>
</dbReference>
<dbReference type="EMBL" id="JBJUIK010000010">
    <property type="protein sequence ID" value="KAL3516074.1"/>
    <property type="molecule type" value="Genomic_DNA"/>
</dbReference>
<dbReference type="Proteomes" id="UP001630127">
    <property type="component" value="Unassembled WGS sequence"/>
</dbReference>
<gene>
    <name evidence="3" type="ORF">ACH5RR_022976</name>
</gene>
<organism evidence="3 4">
    <name type="scientific">Cinchona calisaya</name>
    <dbReference type="NCBI Taxonomy" id="153742"/>
    <lineage>
        <taxon>Eukaryota</taxon>
        <taxon>Viridiplantae</taxon>
        <taxon>Streptophyta</taxon>
        <taxon>Embryophyta</taxon>
        <taxon>Tracheophyta</taxon>
        <taxon>Spermatophyta</taxon>
        <taxon>Magnoliopsida</taxon>
        <taxon>eudicotyledons</taxon>
        <taxon>Gunneridae</taxon>
        <taxon>Pentapetalae</taxon>
        <taxon>asterids</taxon>
        <taxon>lamiids</taxon>
        <taxon>Gentianales</taxon>
        <taxon>Rubiaceae</taxon>
        <taxon>Cinchonoideae</taxon>
        <taxon>Cinchoneae</taxon>
        <taxon>Cinchona</taxon>
    </lineage>
</organism>
<sequence length="205" mass="23568">IPSQANASTSNLETSTSSLEQVPTKVPRIESKDFDISSIERDPGKRMSIWNYSPDQQDEVQRAYIKAGPFQHILENLAKFIDKKDRKFLVSWYQLFPDWLEFSPTTNGAYCLQCFLFIKPSNRPSQNAFTVSGFRSWKKVNDGVNCYFLRHASSTDHKKGMKASHDLMNPLKHIGKIIKKKTTEQIARNRLRLQASIDAVKWLSL</sequence>
<proteinExistence type="predicted"/>
<name>A0ABD2Z9D0_9GENT</name>
<feature type="compositionally biased region" description="Low complexity" evidence="1">
    <location>
        <begin position="1"/>
        <end position="20"/>
    </location>
</feature>
<protein>
    <recommendedName>
        <fullName evidence="2">TTF-type domain-containing protein</fullName>
    </recommendedName>
</protein>
<evidence type="ECO:0000313" key="3">
    <source>
        <dbReference type="EMBL" id="KAL3516074.1"/>
    </source>
</evidence>
<feature type="domain" description="TTF-type" evidence="2">
    <location>
        <begin position="84"/>
        <end position="180"/>
    </location>
</feature>
<reference evidence="3 4" key="1">
    <citation type="submission" date="2024-11" db="EMBL/GenBank/DDBJ databases">
        <title>A near-complete genome assembly of Cinchona calisaya.</title>
        <authorList>
            <person name="Lian D.C."/>
            <person name="Zhao X.W."/>
            <person name="Wei L."/>
        </authorList>
    </citation>
    <scope>NUCLEOTIDE SEQUENCE [LARGE SCALE GENOMIC DNA]</scope>
    <source>
        <tissue evidence="3">Nenye</tissue>
    </source>
</reference>
<dbReference type="SMART" id="SM00597">
    <property type="entry name" value="ZnF_TTF"/>
    <property type="match status" value="1"/>
</dbReference>
<dbReference type="PANTHER" id="PTHR45749:SF37">
    <property type="entry name" value="OS05G0311600 PROTEIN"/>
    <property type="match status" value="1"/>
</dbReference>
<dbReference type="InterPro" id="IPR006580">
    <property type="entry name" value="Znf_TTF"/>
</dbReference>
<keyword evidence="4" id="KW-1185">Reference proteome</keyword>
<evidence type="ECO:0000259" key="2">
    <source>
        <dbReference type="SMART" id="SM00597"/>
    </source>
</evidence>